<feature type="non-terminal residue" evidence="5">
    <location>
        <position position="97"/>
    </location>
</feature>
<feature type="transmembrane region" description="Helical" evidence="4">
    <location>
        <begin position="68"/>
        <end position="86"/>
    </location>
</feature>
<evidence type="ECO:0000313" key="6">
    <source>
        <dbReference type="Proteomes" id="UP000054560"/>
    </source>
</evidence>
<evidence type="ECO:0000256" key="3">
    <source>
        <dbReference type="ARBA" id="ARBA00023136"/>
    </source>
</evidence>
<dbReference type="RefSeq" id="XP_014145847.1">
    <property type="nucleotide sequence ID" value="XM_014290372.1"/>
</dbReference>
<dbReference type="Gene3D" id="1.20.120.1760">
    <property type="match status" value="1"/>
</dbReference>
<protein>
    <submittedName>
        <fullName evidence="5">Uncharacterized protein</fullName>
    </submittedName>
</protein>
<dbReference type="GO" id="GO:0008610">
    <property type="term" value="P:lipid biosynthetic process"/>
    <property type="evidence" value="ECO:0007669"/>
    <property type="project" value="UniProtKB-ARBA"/>
</dbReference>
<organism evidence="5 6">
    <name type="scientific">Sphaeroforma arctica JP610</name>
    <dbReference type="NCBI Taxonomy" id="667725"/>
    <lineage>
        <taxon>Eukaryota</taxon>
        <taxon>Ichthyosporea</taxon>
        <taxon>Ichthyophonida</taxon>
        <taxon>Sphaeroforma</taxon>
    </lineage>
</organism>
<keyword evidence="3 4" id="KW-0472">Membrane</keyword>
<keyword evidence="4" id="KW-1133">Transmembrane helix</keyword>
<dbReference type="GO" id="GO:0016020">
    <property type="term" value="C:membrane"/>
    <property type="evidence" value="ECO:0007669"/>
    <property type="project" value="UniProtKB-SubCell"/>
</dbReference>
<evidence type="ECO:0000256" key="2">
    <source>
        <dbReference type="ARBA" id="ARBA00010441"/>
    </source>
</evidence>
<name>A0A0L0F5E6_9EUKA</name>
<sequence length="97" mass="11157">MKAQASIHNIGRNESILYGAFLKPLAVRCTNYVPTWVHPNAITLTGLFFPAMSYLFMWHYNPNLGEEVPSWLVFMCGINLFIYQTLDNMDGQQARRT</sequence>
<dbReference type="STRING" id="667725.A0A0L0F5E6"/>
<comment type="similarity">
    <text evidence="2">Belongs to the CDP-alcohol phosphatidyltransferase class-I family.</text>
</comment>
<dbReference type="GeneID" id="25916012"/>
<gene>
    <name evidence="5" type="ORF">SARC_15508</name>
</gene>
<dbReference type="OrthoDB" id="196717at2759"/>
<feature type="transmembrane region" description="Helical" evidence="4">
    <location>
        <begin position="36"/>
        <end position="56"/>
    </location>
</feature>
<dbReference type="eggNOG" id="KOG2877">
    <property type="taxonomic scope" value="Eukaryota"/>
</dbReference>
<dbReference type="PANTHER" id="PTHR10414">
    <property type="entry name" value="ETHANOLAMINEPHOSPHOTRANSFERASE"/>
    <property type="match status" value="1"/>
</dbReference>
<dbReference type="InterPro" id="IPR014472">
    <property type="entry name" value="CHOPT"/>
</dbReference>
<dbReference type="PANTHER" id="PTHR10414:SF37">
    <property type="entry name" value="BB IN A BOXCAR, ISOFORM C"/>
    <property type="match status" value="1"/>
</dbReference>
<dbReference type="AlphaFoldDB" id="A0A0L0F5E6"/>
<keyword evidence="6" id="KW-1185">Reference proteome</keyword>
<evidence type="ECO:0000256" key="1">
    <source>
        <dbReference type="ARBA" id="ARBA00004370"/>
    </source>
</evidence>
<evidence type="ECO:0000313" key="5">
    <source>
        <dbReference type="EMBL" id="KNC71945.1"/>
    </source>
</evidence>
<dbReference type="Proteomes" id="UP000054560">
    <property type="component" value="Unassembled WGS sequence"/>
</dbReference>
<proteinExistence type="inferred from homology"/>
<accession>A0A0L0F5E6</accession>
<comment type="subcellular location">
    <subcellularLocation>
        <location evidence="1">Membrane</location>
    </subcellularLocation>
</comment>
<reference evidence="5 6" key="1">
    <citation type="submission" date="2011-02" db="EMBL/GenBank/DDBJ databases">
        <title>The Genome Sequence of Sphaeroforma arctica JP610.</title>
        <authorList>
            <consortium name="The Broad Institute Genome Sequencing Platform"/>
            <person name="Russ C."/>
            <person name="Cuomo C."/>
            <person name="Young S.K."/>
            <person name="Zeng Q."/>
            <person name="Gargeya S."/>
            <person name="Alvarado L."/>
            <person name="Berlin A."/>
            <person name="Chapman S.B."/>
            <person name="Chen Z."/>
            <person name="Freedman E."/>
            <person name="Gellesch M."/>
            <person name="Goldberg J."/>
            <person name="Griggs A."/>
            <person name="Gujja S."/>
            <person name="Heilman E."/>
            <person name="Heiman D."/>
            <person name="Howarth C."/>
            <person name="Mehta T."/>
            <person name="Neiman D."/>
            <person name="Pearson M."/>
            <person name="Roberts A."/>
            <person name="Saif S."/>
            <person name="Shea T."/>
            <person name="Shenoy N."/>
            <person name="Sisk P."/>
            <person name="Stolte C."/>
            <person name="Sykes S."/>
            <person name="White J."/>
            <person name="Yandava C."/>
            <person name="Burger G."/>
            <person name="Gray M.W."/>
            <person name="Holland P.W.H."/>
            <person name="King N."/>
            <person name="Lang F.B.F."/>
            <person name="Roger A.J."/>
            <person name="Ruiz-Trillo I."/>
            <person name="Haas B."/>
            <person name="Nusbaum C."/>
            <person name="Birren B."/>
        </authorList>
    </citation>
    <scope>NUCLEOTIDE SEQUENCE [LARGE SCALE GENOMIC DNA]</scope>
    <source>
        <strain evidence="5 6">JP610</strain>
    </source>
</reference>
<dbReference type="InterPro" id="IPR043130">
    <property type="entry name" value="CDP-OH_PTrfase_TM_dom"/>
</dbReference>
<evidence type="ECO:0000256" key="4">
    <source>
        <dbReference type="SAM" id="Phobius"/>
    </source>
</evidence>
<dbReference type="EMBL" id="KQ247830">
    <property type="protein sequence ID" value="KNC71945.1"/>
    <property type="molecule type" value="Genomic_DNA"/>
</dbReference>
<keyword evidence="4" id="KW-0812">Transmembrane</keyword>